<organism evidence="2">
    <name type="scientific">Pithovirus LCPAC401</name>
    <dbReference type="NCBI Taxonomy" id="2506595"/>
    <lineage>
        <taxon>Viruses</taxon>
        <taxon>Pithoviruses</taxon>
    </lineage>
</organism>
<dbReference type="EMBL" id="MK500579">
    <property type="protein sequence ID" value="QBK92662.1"/>
    <property type="molecule type" value="Genomic_DNA"/>
</dbReference>
<sequence length="146" mass="16603">MDQVKNPAIMGSAVAIAAIGATAVFLTKQTNSIKEDIKGINEEINILKADDTQDKTNDKFFKAIEILTKSLSDMTSKIEYINRQIYIINETLSHNNLEIPENLRRRTYENRQAYSEYSSHNMSPILVPKRDIISEEIHSVMSSIKQ</sequence>
<feature type="transmembrane region" description="Helical" evidence="1">
    <location>
        <begin position="6"/>
        <end position="26"/>
    </location>
</feature>
<proteinExistence type="predicted"/>
<reference evidence="2" key="1">
    <citation type="journal article" date="2019" name="MBio">
        <title>Virus Genomes from Deep Sea Sediments Expand the Ocean Megavirome and Support Independent Origins of Viral Gigantism.</title>
        <authorList>
            <person name="Backstrom D."/>
            <person name="Yutin N."/>
            <person name="Jorgensen S.L."/>
            <person name="Dharamshi J."/>
            <person name="Homa F."/>
            <person name="Zaremba-Niedwiedzka K."/>
            <person name="Spang A."/>
            <person name="Wolf Y.I."/>
            <person name="Koonin E.V."/>
            <person name="Ettema T.J."/>
        </authorList>
    </citation>
    <scope>NUCLEOTIDE SEQUENCE</scope>
</reference>
<keyword evidence="1" id="KW-1133">Transmembrane helix</keyword>
<gene>
    <name evidence="2" type="ORF">LCPAC401_03000</name>
</gene>
<evidence type="ECO:0000313" key="2">
    <source>
        <dbReference type="EMBL" id="QBK92662.1"/>
    </source>
</evidence>
<name>A0A481ZBE7_9VIRU</name>
<evidence type="ECO:0000256" key="1">
    <source>
        <dbReference type="SAM" id="Phobius"/>
    </source>
</evidence>
<keyword evidence="1" id="KW-0472">Membrane</keyword>
<evidence type="ECO:0008006" key="3">
    <source>
        <dbReference type="Google" id="ProtNLM"/>
    </source>
</evidence>
<keyword evidence="1" id="KW-0812">Transmembrane</keyword>
<protein>
    <recommendedName>
        <fullName evidence="3">Transmembrane protein</fullName>
    </recommendedName>
</protein>
<accession>A0A481ZBE7</accession>